<evidence type="ECO:0000259" key="2">
    <source>
        <dbReference type="Pfam" id="PF10412"/>
    </source>
</evidence>
<feature type="compositionally biased region" description="Polar residues" evidence="1">
    <location>
        <begin position="553"/>
        <end position="570"/>
    </location>
</feature>
<feature type="domain" description="Type IV secretion system coupling protein TraD DNA-binding" evidence="2">
    <location>
        <begin position="23"/>
        <end position="342"/>
    </location>
</feature>
<dbReference type="EMBL" id="MHQJ01000025">
    <property type="protein sequence ID" value="OHA01102.1"/>
    <property type="molecule type" value="Genomic_DNA"/>
</dbReference>
<evidence type="ECO:0000313" key="4">
    <source>
        <dbReference type="EMBL" id="OHA01102.1"/>
    </source>
</evidence>
<organism evidence="4 5">
    <name type="scientific">Candidatus Sungbacteria bacterium RIFCSPHIGHO2_02_FULL_49_12</name>
    <dbReference type="NCBI Taxonomy" id="1802271"/>
    <lineage>
        <taxon>Bacteria</taxon>
        <taxon>Candidatus Sungiibacteriota</taxon>
    </lineage>
</organism>
<evidence type="ECO:0000256" key="1">
    <source>
        <dbReference type="SAM" id="MobiDB-lite"/>
    </source>
</evidence>
<dbReference type="InterPro" id="IPR019476">
    <property type="entry name" value="T4SS_TraD_DNA-bd"/>
</dbReference>
<dbReference type="CDD" id="cd01127">
    <property type="entry name" value="TrwB_TraG_TraD_VirD4"/>
    <property type="match status" value="2"/>
</dbReference>
<proteinExistence type="predicted"/>
<accession>A0A1G2KR79</accession>
<dbReference type="AlphaFoldDB" id="A0A1G2KR79"/>
<dbReference type="Pfam" id="PF23477">
    <property type="entry name" value="zf_Tbcl_2"/>
    <property type="match status" value="1"/>
</dbReference>
<dbReference type="PANTHER" id="PTHR30121">
    <property type="entry name" value="UNCHARACTERIZED PROTEIN YJGR-RELATED"/>
    <property type="match status" value="1"/>
</dbReference>
<dbReference type="InterPro" id="IPR051162">
    <property type="entry name" value="T4SS_component"/>
</dbReference>
<dbReference type="STRING" id="1802271.A3C11_03025"/>
<feature type="compositionally biased region" description="Basic and acidic residues" evidence="1">
    <location>
        <begin position="603"/>
        <end position="620"/>
    </location>
</feature>
<gene>
    <name evidence="4" type="ORF">A3C11_03025</name>
</gene>
<dbReference type="SUPFAM" id="SSF52540">
    <property type="entry name" value="P-loop containing nucleoside triphosphate hydrolases"/>
    <property type="match status" value="1"/>
</dbReference>
<feature type="domain" description="CxxC-x17-CxxC" evidence="3">
    <location>
        <begin position="491"/>
        <end position="520"/>
    </location>
</feature>
<dbReference type="Pfam" id="PF10412">
    <property type="entry name" value="TrwB_AAD_bind"/>
    <property type="match status" value="1"/>
</dbReference>
<dbReference type="Proteomes" id="UP000177362">
    <property type="component" value="Unassembled WGS sequence"/>
</dbReference>
<dbReference type="PANTHER" id="PTHR30121:SF11">
    <property type="entry name" value="AAA+ ATPASE DOMAIN-CONTAINING PROTEIN"/>
    <property type="match status" value="1"/>
</dbReference>
<feature type="compositionally biased region" description="Low complexity" evidence="1">
    <location>
        <begin position="476"/>
        <end position="488"/>
    </location>
</feature>
<feature type="compositionally biased region" description="Basic and acidic residues" evidence="1">
    <location>
        <begin position="627"/>
        <end position="636"/>
    </location>
</feature>
<feature type="region of interest" description="Disordered" evidence="1">
    <location>
        <begin position="525"/>
        <end position="691"/>
    </location>
</feature>
<comment type="caution">
    <text evidence="4">The sequence shown here is derived from an EMBL/GenBank/DDBJ whole genome shotgun (WGS) entry which is preliminary data.</text>
</comment>
<reference evidence="4 5" key="1">
    <citation type="journal article" date="2016" name="Nat. Commun.">
        <title>Thousands of microbial genomes shed light on interconnected biogeochemical processes in an aquifer system.</title>
        <authorList>
            <person name="Anantharaman K."/>
            <person name="Brown C.T."/>
            <person name="Hug L.A."/>
            <person name="Sharon I."/>
            <person name="Castelle C.J."/>
            <person name="Probst A.J."/>
            <person name="Thomas B.C."/>
            <person name="Singh A."/>
            <person name="Wilkins M.J."/>
            <person name="Karaoz U."/>
            <person name="Brodie E.L."/>
            <person name="Williams K.H."/>
            <person name="Hubbard S.S."/>
            <person name="Banfield J.F."/>
        </authorList>
    </citation>
    <scope>NUCLEOTIDE SEQUENCE [LARGE SCALE GENOMIC DNA]</scope>
</reference>
<sequence length="691" mass="76905">MNDITYFAETNYRNQRTRFGIKQSDRRRHMYIIGKTGTGKTTLLDNMTVQDIQQGKGVAVIDPHGEYAERMLSFVPRERIDDVVYFNPADLDHPLGFNMLEKPKPEMRHFVASGLMGVFKKLWPDVWSARMEYFLSNSILAHLEREGSTLIGVNRIFGDKEYRKRVVSEIHDPIVKAFWENEFAKLPEQFMREAVAAIQNKVGQFISNPLIRNIIGQTGSTFNLREIMDKKKILIANLAKGKVGEENAKLLGAMLVTQIYLAAMSRVDLPEEEREDFYVYVDEFQNFATESFASILSEARKYHLNLTLAHQYMGQLIDDKTKSAVLRDAILGNVGTMISFRIGAEDAEVLEKEFQPDFLIQDFVSLGFANIYLKLMIDNVASRPFSAVTLPPIPAPPENYSQEILLASRERYGHSAVDIERSISDWSGFSLESLVRVPLSQKDSVVLPAQPRVDDSRSTRESAQPAPDTSHGPAPSVSRGSGSSVSSSKVKMYPAKCAVDGADIMVPFQPDGRRPVYCTEHLAQIQRGGGQSQSAGSRESIRAGVKGRESQEARPSSPSGSNPVVRSQESIPPLSLYQLPPRDTASKDARGARQADNAGAPPRVERNQMRRGEGERERPHPPVKKQVNLDELRKVLQESIAGTVPVVHAEPTPREEPATARSPSESVRDTVPPAPPLNSSGVIQPGEPIKF</sequence>
<dbReference type="InterPro" id="IPR026363">
    <property type="entry name" value="CxxC-x17-CxxC_dom"/>
</dbReference>
<dbReference type="Gene3D" id="3.40.50.300">
    <property type="entry name" value="P-loop containing nucleotide triphosphate hydrolases"/>
    <property type="match status" value="2"/>
</dbReference>
<name>A0A1G2KR79_9BACT</name>
<dbReference type="NCBIfam" id="TIGR04272">
    <property type="entry name" value="cxxc_cxxc_Mbark"/>
    <property type="match status" value="1"/>
</dbReference>
<feature type="compositionally biased region" description="Basic and acidic residues" evidence="1">
    <location>
        <begin position="584"/>
        <end position="593"/>
    </location>
</feature>
<dbReference type="InterPro" id="IPR027417">
    <property type="entry name" value="P-loop_NTPase"/>
</dbReference>
<feature type="region of interest" description="Disordered" evidence="1">
    <location>
        <begin position="446"/>
        <end position="488"/>
    </location>
</feature>
<evidence type="ECO:0000259" key="3">
    <source>
        <dbReference type="Pfam" id="PF23477"/>
    </source>
</evidence>
<protein>
    <submittedName>
        <fullName evidence="4">Uncharacterized protein</fullName>
    </submittedName>
</protein>
<evidence type="ECO:0000313" key="5">
    <source>
        <dbReference type="Proteomes" id="UP000177362"/>
    </source>
</evidence>